<evidence type="ECO:0000313" key="2">
    <source>
        <dbReference type="Proteomes" id="UP000595841"/>
    </source>
</evidence>
<dbReference type="AlphaFoldDB" id="A0A974P7X6"/>
<dbReference type="RefSeq" id="WP_202676276.1">
    <property type="nucleotide sequence ID" value="NZ_CP068595.1"/>
</dbReference>
<reference evidence="1 2" key="1">
    <citation type="submission" date="2021-01" db="EMBL/GenBank/DDBJ databases">
        <title>Whole genome sequence of Paenibacillus sonchi LMG 24727 for comparative genomics.</title>
        <authorList>
            <person name="Lee G."/>
            <person name="Kim M.-J."/>
            <person name="Lim K."/>
            <person name="Shin J.-H."/>
        </authorList>
    </citation>
    <scope>NUCLEOTIDE SEQUENCE [LARGE SCALE GENOMIC DNA]</scope>
    <source>
        <strain evidence="1 2">LMG 24727</strain>
    </source>
</reference>
<dbReference type="KEGG" id="pson:JI735_18450"/>
<protein>
    <recommendedName>
        <fullName evidence="3">DUF4367 domain-containing protein</fullName>
    </recommendedName>
</protein>
<gene>
    <name evidence="1" type="ORF">JI735_18450</name>
</gene>
<proteinExistence type="predicted"/>
<organism evidence="1 2">
    <name type="scientific">Paenibacillus sonchi</name>
    <dbReference type="NCBI Taxonomy" id="373687"/>
    <lineage>
        <taxon>Bacteria</taxon>
        <taxon>Bacillati</taxon>
        <taxon>Bacillota</taxon>
        <taxon>Bacilli</taxon>
        <taxon>Bacillales</taxon>
        <taxon>Paenibacillaceae</taxon>
        <taxon>Paenibacillus</taxon>
        <taxon>Paenibacillus sonchi group</taxon>
    </lineage>
</organism>
<accession>A0A974P7X6</accession>
<dbReference type="Proteomes" id="UP000595841">
    <property type="component" value="Chromosome"/>
</dbReference>
<evidence type="ECO:0000313" key="1">
    <source>
        <dbReference type="EMBL" id="QQZ58741.1"/>
    </source>
</evidence>
<evidence type="ECO:0008006" key="3">
    <source>
        <dbReference type="Google" id="ProtNLM"/>
    </source>
</evidence>
<sequence length="200" mass="22138">MTQNLPEGFDYVIGEGGYEAFKDYAALMERAESLGVPQPKGLIVPEGYQFTGGAIQTHVPQSWSAENEKVLKQLRVKAAAAGKKFYTEKTTQEKRKDIRMSYAKGKTQLSIAIEHTDVQSPNVEIMDDPKSEKPGELTIAGQKVTYTGGASLPKGSFPATQHYVRWNDKDANLSYRVWARDNGLSKQDLIALAEQLINAQ</sequence>
<dbReference type="EMBL" id="CP068595">
    <property type="protein sequence ID" value="QQZ58741.1"/>
    <property type="molecule type" value="Genomic_DNA"/>
</dbReference>
<name>A0A974P7X6_9BACL</name>
<keyword evidence="2" id="KW-1185">Reference proteome</keyword>